<reference evidence="1" key="2">
    <citation type="submission" date="2020-02" db="EMBL/GenBank/DDBJ databases">
        <authorList>
            <consortium name="NCBI Pathogen Detection Project"/>
        </authorList>
    </citation>
    <scope>NUCLEOTIDE SEQUENCE</scope>
    <source>
        <strain evidence="6">MA.05ba 992-b</strain>
        <strain evidence="1">MA.112 KAK-S</strain>
        <strain evidence="3">MA.153 KAK-3</strain>
        <strain evidence="4">MA.AU229 st54</strain>
        <strain evidence="8">MA.CK_08/00001351</strain>
    </source>
</reference>
<evidence type="ECO:0000313" key="8">
    <source>
        <dbReference type="EMBL" id="HAG1010372.1"/>
    </source>
</evidence>
<dbReference type="EMBL" id="DAAWLL010000003">
    <property type="protein sequence ID" value="HAF8381645.1"/>
    <property type="molecule type" value="Genomic_DNA"/>
</dbReference>
<dbReference type="EMBL" id="DAAXHH010000075">
    <property type="protein sequence ID" value="HAG1014857.1"/>
    <property type="molecule type" value="Genomic_DNA"/>
</dbReference>
<proteinExistence type="predicted"/>
<evidence type="ECO:0000313" key="2">
    <source>
        <dbReference type="EMBL" id="HAF1592337.1"/>
    </source>
</evidence>
<evidence type="ECO:0000313" key="5">
    <source>
        <dbReference type="EMBL" id="HAF8384471.1"/>
    </source>
</evidence>
<accession>A0A742R104</accession>
<dbReference type="EMBL" id="DAAUKS010000022">
    <property type="protein sequence ID" value="HAF1592337.1"/>
    <property type="molecule type" value="Genomic_DNA"/>
</dbReference>
<sequence length="223" mass="25910">MNKSVIDEYLVSLYFRLNGYITTSLIIHSSEWGQTSTDIDLIAIRHPYHKQDEREIEPSAFMQLPQDKSNKIDVIYCEIKNTPETLRFNAPIKSDPNNIIKSLHWLGIIPPDEIESLSQEMIAMFRDDARISLASTGITCDRYNFRALLCCPNLNEICEQWALNSNEIFSFISKCLNPVERRESCSTRYNFNQWGYITSNIVRYFKENNSPNIGDLYKTFGLE</sequence>
<evidence type="ECO:0000313" key="3">
    <source>
        <dbReference type="EMBL" id="HAF5867914.1"/>
    </source>
</evidence>
<dbReference type="EMBL" id="DAAVSV010000002">
    <property type="protein sequence ID" value="HAF5867914.1"/>
    <property type="molecule type" value="Genomic_DNA"/>
</dbReference>
<gene>
    <name evidence="4" type="ORF">G5T58_001756</name>
    <name evidence="5" type="ORF">G5T58_004683</name>
    <name evidence="1" type="ORF">G8M43_002061</name>
    <name evidence="2" type="ORF">G8M43_004625</name>
    <name evidence="3" type="ORF">G8N81_001123</name>
    <name evidence="8" type="ORF">G8O36_000782</name>
    <name evidence="9" type="ORF">G8O36_005448</name>
    <name evidence="10" type="ORF">G8O36_005533</name>
    <name evidence="6" type="ORF">G8R26_001091</name>
    <name evidence="7" type="ORF">G8R26_004739</name>
</gene>
<dbReference type="EMBL" id="DAAXHB010000031">
    <property type="protein sequence ID" value="HAG0977714.1"/>
    <property type="molecule type" value="Genomic_DNA"/>
</dbReference>
<dbReference type="EMBL" id="DAAWLL010000026">
    <property type="protein sequence ID" value="HAF8384471.1"/>
    <property type="molecule type" value="Genomic_DNA"/>
</dbReference>
<evidence type="ECO:0000313" key="7">
    <source>
        <dbReference type="EMBL" id="HAG0977714.1"/>
    </source>
</evidence>
<organism evidence="1">
    <name type="scientific">Salmonella enterica</name>
    <name type="common">Salmonella choleraesuis</name>
    <dbReference type="NCBI Taxonomy" id="28901"/>
    <lineage>
        <taxon>Bacteria</taxon>
        <taxon>Pseudomonadati</taxon>
        <taxon>Pseudomonadota</taxon>
        <taxon>Gammaproteobacteria</taxon>
        <taxon>Enterobacterales</taxon>
        <taxon>Enterobacteriaceae</taxon>
        <taxon>Salmonella</taxon>
    </lineage>
</organism>
<dbReference type="EMBL" id="DAAXHB010000002">
    <property type="protein sequence ID" value="HAG0974212.1"/>
    <property type="molecule type" value="Genomic_DNA"/>
</dbReference>
<evidence type="ECO:0000313" key="6">
    <source>
        <dbReference type="EMBL" id="HAG0974212.1"/>
    </source>
</evidence>
<dbReference type="AlphaFoldDB" id="A0A742R104"/>
<comment type="caution">
    <text evidence="1">The sequence shown here is derived from an EMBL/GenBank/DDBJ whole genome shotgun (WGS) entry which is preliminary data.</text>
</comment>
<dbReference type="EMBL" id="DAAUKS010000003">
    <property type="protein sequence ID" value="HAF1589883.1"/>
    <property type="molecule type" value="Genomic_DNA"/>
</dbReference>
<dbReference type="EMBL" id="DAAXHH010000002">
    <property type="protein sequence ID" value="HAG1010372.1"/>
    <property type="molecule type" value="Genomic_DNA"/>
</dbReference>
<name>A0A742R104_SALER</name>
<evidence type="ECO:0000313" key="9">
    <source>
        <dbReference type="EMBL" id="HAG1014857.1"/>
    </source>
</evidence>
<evidence type="ECO:0000313" key="1">
    <source>
        <dbReference type="EMBL" id="HAF1589883.1"/>
    </source>
</evidence>
<protein>
    <submittedName>
        <fullName evidence="1">Uncharacterized protein</fullName>
    </submittedName>
</protein>
<dbReference type="EMBL" id="DAAXHH010000076">
    <property type="protein sequence ID" value="HAG1014940.1"/>
    <property type="molecule type" value="Genomic_DNA"/>
</dbReference>
<evidence type="ECO:0000313" key="4">
    <source>
        <dbReference type="EMBL" id="HAF8381645.1"/>
    </source>
</evidence>
<evidence type="ECO:0000313" key="10">
    <source>
        <dbReference type="EMBL" id="HAG1014940.1"/>
    </source>
</evidence>
<reference evidence="1" key="1">
    <citation type="journal article" date="2018" name="Genome Biol.">
        <title>SKESA: strategic k-mer extension for scrupulous assemblies.</title>
        <authorList>
            <person name="Souvorov A."/>
            <person name="Agarwala R."/>
            <person name="Lipman D.J."/>
        </authorList>
    </citation>
    <scope>NUCLEOTIDE SEQUENCE</scope>
    <source>
        <strain evidence="6">MA.05ba 992-b</strain>
        <strain evidence="1">MA.112 KAK-S</strain>
        <strain evidence="3">MA.153 KAK-3</strain>
        <strain evidence="4">MA.AU229 st54</strain>
        <strain evidence="8">MA.CK_08/00001351</strain>
    </source>
</reference>